<evidence type="ECO:0000256" key="1">
    <source>
        <dbReference type="SAM" id="MobiDB-lite"/>
    </source>
</evidence>
<accession>A0A919RP17</accession>
<evidence type="ECO:0000313" key="2">
    <source>
        <dbReference type="EMBL" id="GII96657.1"/>
    </source>
</evidence>
<feature type="region of interest" description="Disordered" evidence="1">
    <location>
        <begin position="1"/>
        <end position="33"/>
    </location>
</feature>
<feature type="compositionally biased region" description="Basic residues" evidence="1">
    <location>
        <begin position="21"/>
        <end position="30"/>
    </location>
</feature>
<dbReference type="AlphaFoldDB" id="A0A919RP17"/>
<dbReference type="RefSeq" id="WP_204031649.1">
    <property type="nucleotide sequence ID" value="NZ_BOOW01000048.1"/>
</dbReference>
<gene>
    <name evidence="2" type="ORF">Ssi02_68880</name>
</gene>
<proteinExistence type="predicted"/>
<comment type="caution">
    <text evidence="2">The sequence shown here is derived from an EMBL/GenBank/DDBJ whole genome shotgun (WGS) entry which is preliminary data.</text>
</comment>
<keyword evidence="3" id="KW-1185">Reference proteome</keyword>
<dbReference type="EMBL" id="BOOW01000048">
    <property type="protein sequence ID" value="GII96657.1"/>
    <property type="molecule type" value="Genomic_DNA"/>
</dbReference>
<reference evidence="2" key="1">
    <citation type="submission" date="2021-01" db="EMBL/GenBank/DDBJ databases">
        <title>Whole genome shotgun sequence of Sinosporangium siamense NBRC 109515.</title>
        <authorList>
            <person name="Komaki H."/>
            <person name="Tamura T."/>
        </authorList>
    </citation>
    <scope>NUCLEOTIDE SEQUENCE</scope>
    <source>
        <strain evidence="2">NBRC 109515</strain>
    </source>
</reference>
<sequence>MRHTCSQVSGLAVHGPPAWNRSRRASRSRRAVSPLEVERQAGFGVAAQRGAVGLVQPLDILPLVNEGEDVKG</sequence>
<dbReference type="Proteomes" id="UP000606172">
    <property type="component" value="Unassembled WGS sequence"/>
</dbReference>
<evidence type="ECO:0000313" key="3">
    <source>
        <dbReference type="Proteomes" id="UP000606172"/>
    </source>
</evidence>
<name>A0A919RP17_9ACTN</name>
<protein>
    <submittedName>
        <fullName evidence="2">Uncharacterized protein</fullName>
    </submittedName>
</protein>
<organism evidence="2 3">
    <name type="scientific">Sinosporangium siamense</name>
    <dbReference type="NCBI Taxonomy" id="1367973"/>
    <lineage>
        <taxon>Bacteria</taxon>
        <taxon>Bacillati</taxon>
        <taxon>Actinomycetota</taxon>
        <taxon>Actinomycetes</taxon>
        <taxon>Streptosporangiales</taxon>
        <taxon>Streptosporangiaceae</taxon>
        <taxon>Sinosporangium</taxon>
    </lineage>
</organism>